<evidence type="ECO:0000313" key="2">
    <source>
        <dbReference type="Proteomes" id="UP000004578"/>
    </source>
</evidence>
<accession>J0N8X5</accession>
<dbReference type="InterPro" id="IPR046268">
    <property type="entry name" value="DUF6301"/>
</dbReference>
<dbReference type="AlphaFoldDB" id="J0N8X5"/>
<name>J0N8X5_9ACTO</name>
<comment type="caution">
    <text evidence="1">The sequence shown here is derived from an EMBL/GenBank/DDBJ whole genome shotgun (WGS) entry which is preliminary data.</text>
</comment>
<protein>
    <submittedName>
        <fullName evidence="1">Uncharacterized protein</fullName>
    </submittedName>
</protein>
<dbReference type="EMBL" id="AKFS01000198">
    <property type="protein sequence ID" value="EJF43384.1"/>
    <property type="molecule type" value="Genomic_DNA"/>
</dbReference>
<keyword evidence="2" id="KW-1185">Reference proteome</keyword>
<gene>
    <name evidence="1" type="ORF">HMPREF1317_1909</name>
</gene>
<dbReference type="OrthoDB" id="3260756at2"/>
<dbReference type="PATRIC" id="fig|1125717.3.peg.1275"/>
<organism evidence="1 2">
    <name type="scientific">Schaalia georgiae F0490</name>
    <dbReference type="NCBI Taxonomy" id="1125717"/>
    <lineage>
        <taxon>Bacteria</taxon>
        <taxon>Bacillati</taxon>
        <taxon>Actinomycetota</taxon>
        <taxon>Actinomycetes</taxon>
        <taxon>Actinomycetales</taxon>
        <taxon>Actinomycetaceae</taxon>
        <taxon>Schaalia</taxon>
    </lineage>
</organism>
<dbReference type="Pfam" id="PF19818">
    <property type="entry name" value="DUF6301"/>
    <property type="match status" value="1"/>
</dbReference>
<proteinExistence type="predicted"/>
<reference evidence="1 2" key="1">
    <citation type="submission" date="2012-05" db="EMBL/GenBank/DDBJ databases">
        <authorList>
            <person name="Harkins D.M."/>
            <person name="Madupu R."/>
            <person name="Durkin A.S."/>
            <person name="Torralba M."/>
            <person name="Methe B."/>
            <person name="Sutton G.G."/>
            <person name="Nelson K.E."/>
        </authorList>
    </citation>
    <scope>NUCLEOTIDE SEQUENCE [LARGE SCALE GENOMIC DNA]</scope>
    <source>
        <strain evidence="1 2">F0490</strain>
    </source>
</reference>
<dbReference type="Proteomes" id="UP000004578">
    <property type="component" value="Unassembled WGS sequence"/>
</dbReference>
<sequence length="177" mass="20445">MTQQSTTLEAYTPERLIEIVKAWVDHPWPITSDEGRIIYESLGLRGYAPRPNFFWSDFSTDDEPDSYYVVTQNEISTIDMEVARLVPSDKSVSDDSTLHSTYTKYCSAISAAFDGSTAEHLVHDKAVEWTFDNDVRIRIGYIDFALSFIIRSPRMTQLRREEMEMGLTNYDDIFEDD</sequence>
<dbReference type="RefSeq" id="WP_005870690.1">
    <property type="nucleotide sequence ID" value="NZ_AKFS01000198.1"/>
</dbReference>
<evidence type="ECO:0000313" key="1">
    <source>
        <dbReference type="EMBL" id="EJF43384.1"/>
    </source>
</evidence>